<feature type="region of interest" description="Disordered" evidence="1">
    <location>
        <begin position="1"/>
        <end position="63"/>
    </location>
</feature>
<evidence type="ECO:0000313" key="2">
    <source>
        <dbReference type="EMBL" id="KAL0056533.1"/>
    </source>
</evidence>
<reference evidence="2 3" key="1">
    <citation type="submission" date="2024-05" db="EMBL/GenBank/DDBJ databases">
        <title>A draft genome resource for the thread blight pathogen Marasmius tenuissimus strain MS-2.</title>
        <authorList>
            <person name="Yulfo-Soto G.E."/>
            <person name="Baruah I.K."/>
            <person name="Amoako-Attah I."/>
            <person name="Bukari Y."/>
            <person name="Meinhardt L.W."/>
            <person name="Bailey B.A."/>
            <person name="Cohen S.P."/>
        </authorList>
    </citation>
    <scope>NUCLEOTIDE SEQUENCE [LARGE SCALE GENOMIC DNA]</scope>
    <source>
        <strain evidence="2 3">MS-2</strain>
    </source>
</reference>
<feature type="compositionally biased region" description="Polar residues" evidence="1">
    <location>
        <begin position="7"/>
        <end position="18"/>
    </location>
</feature>
<proteinExistence type="predicted"/>
<evidence type="ECO:0000313" key="3">
    <source>
        <dbReference type="Proteomes" id="UP001437256"/>
    </source>
</evidence>
<feature type="compositionally biased region" description="Polar residues" evidence="1">
    <location>
        <begin position="37"/>
        <end position="47"/>
    </location>
</feature>
<evidence type="ECO:0000256" key="1">
    <source>
        <dbReference type="SAM" id="MobiDB-lite"/>
    </source>
</evidence>
<organism evidence="2 3">
    <name type="scientific">Marasmius tenuissimus</name>
    <dbReference type="NCBI Taxonomy" id="585030"/>
    <lineage>
        <taxon>Eukaryota</taxon>
        <taxon>Fungi</taxon>
        <taxon>Dikarya</taxon>
        <taxon>Basidiomycota</taxon>
        <taxon>Agaricomycotina</taxon>
        <taxon>Agaricomycetes</taxon>
        <taxon>Agaricomycetidae</taxon>
        <taxon>Agaricales</taxon>
        <taxon>Marasmiineae</taxon>
        <taxon>Marasmiaceae</taxon>
        <taxon>Marasmius</taxon>
    </lineage>
</organism>
<accession>A0ABR2Z5N2</accession>
<feature type="compositionally biased region" description="Acidic residues" evidence="1">
    <location>
        <begin position="21"/>
        <end position="36"/>
    </location>
</feature>
<name>A0ABR2Z5N2_9AGAR</name>
<dbReference type="Proteomes" id="UP001437256">
    <property type="component" value="Unassembled WGS sequence"/>
</dbReference>
<gene>
    <name evidence="2" type="ORF">AAF712_016862</name>
</gene>
<comment type="caution">
    <text evidence="2">The sequence shown here is derived from an EMBL/GenBank/DDBJ whole genome shotgun (WGS) entry which is preliminary data.</text>
</comment>
<feature type="non-terminal residue" evidence="2">
    <location>
        <position position="137"/>
    </location>
</feature>
<dbReference type="EMBL" id="JBBXMP010001471">
    <property type="protein sequence ID" value="KAL0056533.1"/>
    <property type="molecule type" value="Genomic_DNA"/>
</dbReference>
<protein>
    <submittedName>
        <fullName evidence="2">Uncharacterized protein</fullName>
    </submittedName>
</protein>
<sequence>MRPDTTVHISGSPDSTGDTPVADEEDYDPPDPDTLGDSESQTNLPEQTRTTPRTDYTPPPTVQSTVKGIRIAEEFISELRKATINGPDAQVEPLPADFVKRLRNPPEEPPAVDDHDKRLSLEVFLAVSNASEKTYTT</sequence>
<keyword evidence="3" id="KW-1185">Reference proteome</keyword>